<proteinExistence type="predicted"/>
<dbReference type="GO" id="GO:0006260">
    <property type="term" value="P:DNA replication"/>
    <property type="evidence" value="ECO:0007669"/>
    <property type="project" value="InterPro"/>
</dbReference>
<dbReference type="InterPro" id="IPR007694">
    <property type="entry name" value="DNA_helicase_DnaB-like_C"/>
</dbReference>
<dbReference type="PANTHER" id="PTHR12873:SF0">
    <property type="entry name" value="TWINKLE MTDNA HELICASE"/>
    <property type="match status" value="1"/>
</dbReference>
<feature type="domain" description="SF4 helicase" evidence="1">
    <location>
        <begin position="40"/>
        <end position="303"/>
    </location>
</feature>
<reference evidence="2 3" key="1">
    <citation type="submission" date="2019-08" db="EMBL/GenBank/DDBJ databases">
        <authorList>
            <person name="Peeters C."/>
        </authorList>
    </citation>
    <scope>NUCLEOTIDE SEQUENCE [LARGE SCALE GENOMIC DNA]</scope>
    <source>
        <strain evidence="2 3">LMG 31012</strain>
    </source>
</reference>
<dbReference type="AlphaFoldDB" id="A0A5E4X592"/>
<dbReference type="Pfam" id="PF13481">
    <property type="entry name" value="AAA_25"/>
    <property type="match status" value="1"/>
</dbReference>
<evidence type="ECO:0000313" key="3">
    <source>
        <dbReference type="Proteomes" id="UP000400981"/>
    </source>
</evidence>
<dbReference type="Gene3D" id="3.40.50.300">
    <property type="entry name" value="P-loop containing nucleotide triphosphate hydrolases"/>
    <property type="match status" value="1"/>
</dbReference>
<dbReference type="GO" id="GO:0003697">
    <property type="term" value="F:single-stranded DNA binding"/>
    <property type="evidence" value="ECO:0007669"/>
    <property type="project" value="InterPro"/>
</dbReference>
<evidence type="ECO:0000313" key="2">
    <source>
        <dbReference type="EMBL" id="VVE31315.1"/>
    </source>
</evidence>
<accession>A0A5E4X592</accession>
<dbReference type="RefSeq" id="WP_246171375.1">
    <property type="nucleotide sequence ID" value="NZ_CABPSH010000010.1"/>
</dbReference>
<dbReference type="PROSITE" id="PS51199">
    <property type="entry name" value="SF4_HELICASE"/>
    <property type="match status" value="1"/>
</dbReference>
<gene>
    <name evidence="2" type="ORF">PEP31012_03691</name>
</gene>
<dbReference type="InterPro" id="IPR027032">
    <property type="entry name" value="Twinkle-like"/>
</dbReference>
<dbReference type="SUPFAM" id="SSF52540">
    <property type="entry name" value="P-loop containing nucleoside triphosphate hydrolases"/>
    <property type="match status" value="1"/>
</dbReference>
<dbReference type="GO" id="GO:0043139">
    <property type="term" value="F:5'-3' DNA helicase activity"/>
    <property type="evidence" value="ECO:0007669"/>
    <property type="project" value="InterPro"/>
</dbReference>
<dbReference type="PANTHER" id="PTHR12873">
    <property type="entry name" value="T7-LIKE MITOCHONDRIAL DNA HELICASE"/>
    <property type="match status" value="1"/>
</dbReference>
<dbReference type="Proteomes" id="UP000400981">
    <property type="component" value="Unassembled WGS sequence"/>
</dbReference>
<keyword evidence="3" id="KW-1185">Reference proteome</keyword>
<dbReference type="EMBL" id="CABPSH010000010">
    <property type="protein sequence ID" value="VVE31315.1"/>
    <property type="molecule type" value="Genomic_DNA"/>
</dbReference>
<evidence type="ECO:0000259" key="1">
    <source>
        <dbReference type="PROSITE" id="PS51199"/>
    </source>
</evidence>
<dbReference type="GO" id="GO:0005524">
    <property type="term" value="F:ATP binding"/>
    <property type="evidence" value="ECO:0007669"/>
    <property type="project" value="InterPro"/>
</dbReference>
<organism evidence="2 3">
    <name type="scientific">Pandoraea eparura</name>
    <dbReference type="NCBI Taxonomy" id="2508291"/>
    <lineage>
        <taxon>Bacteria</taxon>
        <taxon>Pseudomonadati</taxon>
        <taxon>Pseudomonadota</taxon>
        <taxon>Betaproteobacteria</taxon>
        <taxon>Burkholderiales</taxon>
        <taxon>Burkholderiaceae</taxon>
        <taxon>Pandoraea</taxon>
    </lineage>
</organism>
<dbReference type="InterPro" id="IPR027417">
    <property type="entry name" value="P-loop_NTPase"/>
</dbReference>
<sequence>MQVLKADVINLSDYMTDTAEWHKVRPASEWMNAVVDHFHRPPEMPAVRLGWTKTWGKVDLRDGEVTLWAGVNGHGKSIITSQVALDLCTQGQKVCIASFEMKPHKTMARMTRQAWAASDPSQGFIRDFHKWTDDRLWIYDHLGKVTPDAICAVARYCASELGIKHLFVDNLMKCVAGEDDYNGQKDFVDQLTSVAQAENIHIHLVAHVRKGKDEYDQVGKFSVKGSGAITDLVDNVVIVWRNKKKEALAEGKLHLKNDEADYVMAEGDVILSIEKQRHGEYEGAFHFWFDRDSFQYVENRGEFPHRYKLPKPVESVDMAETVEF</sequence>
<protein>
    <recommendedName>
        <fullName evidence="1">SF4 helicase domain-containing protein</fullName>
    </recommendedName>
</protein>
<name>A0A5E4X592_9BURK</name>